<reference evidence="11 12" key="1">
    <citation type="submission" date="2021-03" db="EMBL/GenBank/DDBJ databases">
        <title>Sequencing the genomes of 1000 actinobacteria strains.</title>
        <authorList>
            <person name="Klenk H.-P."/>
        </authorList>
    </citation>
    <scope>NUCLEOTIDE SEQUENCE [LARGE SCALE GENOMIC DNA]</scope>
    <source>
        <strain evidence="11 12">DSM 12936</strain>
    </source>
</reference>
<dbReference type="Proteomes" id="UP000758168">
    <property type="component" value="Unassembled WGS sequence"/>
</dbReference>
<dbReference type="PANTHER" id="PTHR43722">
    <property type="entry name" value="PROLINE IMINOPEPTIDASE"/>
    <property type="match status" value="1"/>
</dbReference>
<accession>A0ABS4ZCY6</accession>
<protein>
    <recommendedName>
        <fullName evidence="8 9">Proline iminopeptidase</fullName>
        <shortName evidence="8">PIP</shortName>
        <ecNumber evidence="8 9">3.4.11.5</ecNumber>
    </recommendedName>
    <alternativeName>
        <fullName evidence="8">Prolyl aminopeptidase</fullName>
    </alternativeName>
</protein>
<keyword evidence="4 8" id="KW-0031">Aminopeptidase</keyword>
<evidence type="ECO:0000256" key="1">
    <source>
        <dbReference type="ARBA" id="ARBA00001585"/>
    </source>
</evidence>
<gene>
    <name evidence="11" type="ORF">JOF54_003828</name>
</gene>
<comment type="caution">
    <text evidence="11">The sequence shown here is derived from an EMBL/GenBank/DDBJ whole genome shotgun (WGS) entry which is preliminary data.</text>
</comment>
<keyword evidence="5 8" id="KW-0963">Cytoplasm</keyword>
<dbReference type="GO" id="GO:0004177">
    <property type="term" value="F:aminopeptidase activity"/>
    <property type="evidence" value="ECO:0007669"/>
    <property type="project" value="UniProtKB-KW"/>
</dbReference>
<dbReference type="InterPro" id="IPR000073">
    <property type="entry name" value="AB_hydrolase_1"/>
</dbReference>
<name>A0ABS4ZCY6_9ACTN</name>
<sequence length="319" mass="35526">MPHPRIEPYASGLLTVDDGDQIYWETSGNPDGKPVLHLHGGPGSGLGRGGYRRNFDPERHLIIGIDQRGCGRSRPRAIEALDRLHLNTTQRLIRDLEAVRQHLQVDSWLVTGVSWGSTLALAYALAVPARVTQLALVAVTTTSREETQWITEGVGRIFPEAWDRFDRASGRRGGERVVEAYARRLAGADPADRAQAALDWDEWESTHISLDPLWTPDQRRPDPVQRETFATLVTHYWANDAFLSGDAAIRRRVSEIGHIPAVLIHGRHDVSGPAITPWQLHQQWPASRLMIVESEGHGGPESMEQLRLAVDAWSATTQP</sequence>
<dbReference type="EC" id="3.4.11.5" evidence="8 9"/>
<dbReference type="PIRSF" id="PIRSF006431">
    <property type="entry name" value="Pept_S33"/>
    <property type="match status" value="1"/>
</dbReference>
<dbReference type="Gene3D" id="3.40.50.1820">
    <property type="entry name" value="alpha/beta hydrolase"/>
    <property type="match status" value="1"/>
</dbReference>
<dbReference type="Pfam" id="PF00561">
    <property type="entry name" value="Abhydrolase_1"/>
    <property type="match status" value="1"/>
</dbReference>
<proteinExistence type="inferred from homology"/>
<evidence type="ECO:0000256" key="8">
    <source>
        <dbReference type="PIRNR" id="PIRNR006431"/>
    </source>
</evidence>
<evidence type="ECO:0000313" key="12">
    <source>
        <dbReference type="Proteomes" id="UP000758168"/>
    </source>
</evidence>
<feature type="domain" description="AB hydrolase-1" evidence="10">
    <location>
        <begin position="33"/>
        <end position="297"/>
    </location>
</feature>
<evidence type="ECO:0000256" key="9">
    <source>
        <dbReference type="RuleBase" id="RU003421"/>
    </source>
</evidence>
<dbReference type="PRINTS" id="PR00793">
    <property type="entry name" value="PROAMNOPTASE"/>
</dbReference>
<keyword evidence="6 8" id="KW-0645">Protease</keyword>
<dbReference type="RefSeq" id="WP_210058815.1">
    <property type="nucleotide sequence ID" value="NZ_BAAAMH010000037.1"/>
</dbReference>
<dbReference type="EMBL" id="JAGIOB010000001">
    <property type="protein sequence ID" value="MBP2418906.1"/>
    <property type="molecule type" value="Genomic_DNA"/>
</dbReference>
<dbReference type="NCBIfam" id="TIGR01249">
    <property type="entry name" value="pro_imino_pep_1"/>
    <property type="match status" value="1"/>
</dbReference>
<comment type="catalytic activity">
    <reaction evidence="1 8 9">
        <text>Release of N-terminal proline from a peptide.</text>
        <dbReference type="EC" id="3.4.11.5"/>
    </reaction>
</comment>
<dbReference type="InterPro" id="IPR002410">
    <property type="entry name" value="Peptidase_S33"/>
</dbReference>
<comment type="similarity">
    <text evidence="3 8 9">Belongs to the peptidase S33 family.</text>
</comment>
<evidence type="ECO:0000256" key="6">
    <source>
        <dbReference type="ARBA" id="ARBA00022670"/>
    </source>
</evidence>
<comment type="subcellular location">
    <subcellularLocation>
        <location evidence="2 8">Cytoplasm</location>
    </subcellularLocation>
</comment>
<keyword evidence="7 8" id="KW-0378">Hydrolase</keyword>
<evidence type="ECO:0000256" key="7">
    <source>
        <dbReference type="ARBA" id="ARBA00022801"/>
    </source>
</evidence>
<evidence type="ECO:0000256" key="2">
    <source>
        <dbReference type="ARBA" id="ARBA00004496"/>
    </source>
</evidence>
<keyword evidence="12" id="KW-1185">Reference proteome</keyword>
<dbReference type="InterPro" id="IPR029058">
    <property type="entry name" value="AB_hydrolase_fold"/>
</dbReference>
<evidence type="ECO:0000259" key="10">
    <source>
        <dbReference type="Pfam" id="PF00561"/>
    </source>
</evidence>
<dbReference type="InterPro" id="IPR005944">
    <property type="entry name" value="Pro_iminopeptidase"/>
</dbReference>
<dbReference type="PANTHER" id="PTHR43722:SF1">
    <property type="entry name" value="PROLINE IMINOPEPTIDASE"/>
    <property type="match status" value="1"/>
</dbReference>
<evidence type="ECO:0000256" key="4">
    <source>
        <dbReference type="ARBA" id="ARBA00022438"/>
    </source>
</evidence>
<evidence type="ECO:0000256" key="3">
    <source>
        <dbReference type="ARBA" id="ARBA00010088"/>
    </source>
</evidence>
<dbReference type="SUPFAM" id="SSF53474">
    <property type="entry name" value="alpha/beta-Hydrolases"/>
    <property type="match status" value="1"/>
</dbReference>
<evidence type="ECO:0000256" key="5">
    <source>
        <dbReference type="ARBA" id="ARBA00022490"/>
    </source>
</evidence>
<organism evidence="11 12">
    <name type="scientific">Microlunatus capsulatus</name>
    <dbReference type="NCBI Taxonomy" id="99117"/>
    <lineage>
        <taxon>Bacteria</taxon>
        <taxon>Bacillati</taxon>
        <taxon>Actinomycetota</taxon>
        <taxon>Actinomycetes</taxon>
        <taxon>Propionibacteriales</taxon>
        <taxon>Propionibacteriaceae</taxon>
        <taxon>Microlunatus</taxon>
    </lineage>
</organism>
<evidence type="ECO:0000313" key="11">
    <source>
        <dbReference type="EMBL" id="MBP2418906.1"/>
    </source>
</evidence>